<dbReference type="InterPro" id="IPR018247">
    <property type="entry name" value="EF_Hand_1_Ca_BS"/>
</dbReference>
<reference evidence="9 10" key="1">
    <citation type="submission" date="2024-02" db="EMBL/GenBank/DDBJ databases">
        <authorList>
            <person name="Chen Y."/>
            <person name="Shah S."/>
            <person name="Dougan E. K."/>
            <person name="Thang M."/>
            <person name="Chan C."/>
        </authorList>
    </citation>
    <scope>NUCLEOTIDE SEQUENCE [LARGE SCALE GENOMIC DNA]</scope>
</reference>
<dbReference type="InterPro" id="IPR002048">
    <property type="entry name" value="EF_hand_dom"/>
</dbReference>
<dbReference type="Proteomes" id="UP001642464">
    <property type="component" value="Unassembled WGS sequence"/>
</dbReference>
<dbReference type="PROSITE" id="PS50222">
    <property type="entry name" value="EF_HAND_2"/>
    <property type="match status" value="2"/>
</dbReference>
<dbReference type="Gene3D" id="1.10.287.70">
    <property type="match status" value="1"/>
</dbReference>
<feature type="region of interest" description="Disordered" evidence="6">
    <location>
        <begin position="1"/>
        <end position="68"/>
    </location>
</feature>
<feature type="transmembrane region" description="Helical" evidence="7">
    <location>
        <begin position="437"/>
        <end position="459"/>
    </location>
</feature>
<proteinExistence type="predicted"/>
<dbReference type="EMBL" id="CAXAMM010027002">
    <property type="protein sequence ID" value="CAK9060031.1"/>
    <property type="molecule type" value="Genomic_DNA"/>
</dbReference>
<evidence type="ECO:0000256" key="1">
    <source>
        <dbReference type="ARBA" id="ARBA00004141"/>
    </source>
</evidence>
<dbReference type="InterPro" id="IPR043203">
    <property type="entry name" value="VGCC_Ca_Na"/>
</dbReference>
<feature type="transmembrane region" description="Helical" evidence="7">
    <location>
        <begin position="583"/>
        <end position="606"/>
    </location>
</feature>
<gene>
    <name evidence="9" type="ORF">SCF082_LOCUS31693</name>
</gene>
<evidence type="ECO:0000313" key="10">
    <source>
        <dbReference type="Proteomes" id="UP001642464"/>
    </source>
</evidence>
<protein>
    <submittedName>
        <fullName evidence="9">Cation channel sperm-associated protein 1 (CatSper1)</fullName>
    </submittedName>
</protein>
<evidence type="ECO:0000313" key="9">
    <source>
        <dbReference type="EMBL" id="CAK9060031.1"/>
    </source>
</evidence>
<accession>A0ABP0N8J2</accession>
<dbReference type="InterPro" id="IPR005821">
    <property type="entry name" value="Ion_trans_dom"/>
</dbReference>
<dbReference type="SUPFAM" id="SSF81324">
    <property type="entry name" value="Voltage-gated potassium channels"/>
    <property type="match status" value="1"/>
</dbReference>
<dbReference type="Gene3D" id="1.10.238.10">
    <property type="entry name" value="EF-hand"/>
    <property type="match status" value="1"/>
</dbReference>
<evidence type="ECO:0000256" key="4">
    <source>
        <dbReference type="ARBA" id="ARBA00022989"/>
    </source>
</evidence>
<keyword evidence="10" id="KW-1185">Reference proteome</keyword>
<evidence type="ECO:0000256" key="5">
    <source>
        <dbReference type="ARBA" id="ARBA00023136"/>
    </source>
</evidence>
<evidence type="ECO:0000256" key="3">
    <source>
        <dbReference type="ARBA" id="ARBA00022837"/>
    </source>
</evidence>
<dbReference type="SUPFAM" id="SSF47473">
    <property type="entry name" value="EF-hand"/>
    <property type="match status" value="1"/>
</dbReference>
<dbReference type="Gene3D" id="1.20.120.350">
    <property type="entry name" value="Voltage-gated potassium channels. Chain C"/>
    <property type="match status" value="1"/>
</dbReference>
<dbReference type="PROSITE" id="PS00018">
    <property type="entry name" value="EF_HAND_1"/>
    <property type="match status" value="2"/>
</dbReference>
<keyword evidence="4 7" id="KW-1133">Transmembrane helix</keyword>
<feature type="domain" description="EF-hand" evidence="8">
    <location>
        <begin position="671"/>
        <end position="706"/>
    </location>
</feature>
<feature type="transmembrane region" description="Helical" evidence="7">
    <location>
        <begin position="399"/>
        <end position="417"/>
    </location>
</feature>
<keyword evidence="5 7" id="KW-0472">Membrane</keyword>
<dbReference type="PANTHER" id="PTHR10037:SF62">
    <property type="entry name" value="SODIUM CHANNEL PROTEIN 60E"/>
    <property type="match status" value="1"/>
</dbReference>
<comment type="caution">
    <text evidence="9">The sequence shown here is derived from an EMBL/GenBank/DDBJ whole genome shotgun (WGS) entry which is preliminary data.</text>
</comment>
<feature type="transmembrane region" description="Helical" evidence="7">
    <location>
        <begin position="363"/>
        <end position="387"/>
    </location>
</feature>
<dbReference type="CDD" id="cd00051">
    <property type="entry name" value="EFh"/>
    <property type="match status" value="1"/>
</dbReference>
<feature type="transmembrane region" description="Helical" evidence="7">
    <location>
        <begin position="509"/>
        <end position="530"/>
    </location>
</feature>
<evidence type="ECO:0000256" key="7">
    <source>
        <dbReference type="SAM" id="Phobius"/>
    </source>
</evidence>
<dbReference type="Pfam" id="PF00520">
    <property type="entry name" value="Ion_trans"/>
    <property type="match status" value="1"/>
</dbReference>
<dbReference type="InterPro" id="IPR027359">
    <property type="entry name" value="Volt_channel_dom_sf"/>
</dbReference>
<dbReference type="SMART" id="SM00054">
    <property type="entry name" value="EFh"/>
    <property type="match status" value="2"/>
</dbReference>
<evidence type="ECO:0000259" key="8">
    <source>
        <dbReference type="PROSITE" id="PS50222"/>
    </source>
</evidence>
<name>A0ABP0N8J2_9DINO</name>
<dbReference type="PANTHER" id="PTHR10037">
    <property type="entry name" value="VOLTAGE-GATED CATION CHANNEL CALCIUM AND SODIUM"/>
    <property type="match status" value="1"/>
</dbReference>
<keyword evidence="3" id="KW-0106">Calcium</keyword>
<sequence>MGNASPACASKLSCGQVEAQRPDPEEEEEDPQYDGSERVDRSGLGSKDSRRNARSVQDDRAGTPSISRAAVQAAAKLETRVAGPTMSMEDARSVEDPVMVESELLVQAAGSLEGGRKRSAGAQVTGDPCWNTFASATDTGDVGQLERFLIVARTSAMWGMTPLRLLSWNRQPVVLKLAEHLRIQRGEALLHGLPCTSCGESPENALFQAMATSNAVQRSLQRPEMGIVWFHSRHGNGRQPSLCILEPQGAEKGVKREQIHYFREHLTTLRHRQQENMETLDRLLFATEERIEDSLALKWKEGDLRDRRSKSELRNEAKTLMKQSSMLTIQQIAVQEKSEAWDVACDQHETRLHRCQALCQMIVAWRGFEFFLAFVIILNSVLVGIDLNMSVWSPTEEWLPAWVEITFVVIYMIEAGLRMTAMGVTSYFCDPWCILDIFLTFSGFISSILLPFLASTIGLRNPVRELQTFLIVRSLRILRLMRALRALTYFRTVWRLVHGLLTSGNAMMSTMFLISLVLYIGACLGVEVITKDTALMADPETAAIVVEHFSGLGSTLLTLTRFITLDSAAGIYIPLIQAKPVLVFYFGAIILFVSIALMNLVTATLVEGALINSQKDRDLDQIVKRDRLRKALPKLLQLFHDVDKDDNQLITLEEMKAVPPKLLPPEIFETGPVASMEELFLALDVSGDGEVSQREFLDGLLNVFIAGVPLQAVQTIKLLYKNEHQIHELKEDLQHLMAYLYKSLERPVMTV</sequence>
<dbReference type="InterPro" id="IPR011992">
    <property type="entry name" value="EF-hand-dom_pair"/>
</dbReference>
<feature type="compositionally biased region" description="Basic and acidic residues" evidence="6">
    <location>
        <begin position="35"/>
        <end position="61"/>
    </location>
</feature>
<evidence type="ECO:0000256" key="2">
    <source>
        <dbReference type="ARBA" id="ARBA00022692"/>
    </source>
</evidence>
<keyword evidence="2 7" id="KW-0812">Transmembrane</keyword>
<organism evidence="9 10">
    <name type="scientific">Durusdinium trenchii</name>
    <dbReference type="NCBI Taxonomy" id="1381693"/>
    <lineage>
        <taxon>Eukaryota</taxon>
        <taxon>Sar</taxon>
        <taxon>Alveolata</taxon>
        <taxon>Dinophyceae</taxon>
        <taxon>Suessiales</taxon>
        <taxon>Symbiodiniaceae</taxon>
        <taxon>Durusdinium</taxon>
    </lineage>
</organism>
<evidence type="ECO:0000256" key="6">
    <source>
        <dbReference type="SAM" id="MobiDB-lite"/>
    </source>
</evidence>
<comment type="subcellular location">
    <subcellularLocation>
        <location evidence="1">Membrane</location>
        <topology evidence="1">Multi-pass membrane protein</topology>
    </subcellularLocation>
</comment>
<feature type="domain" description="EF-hand" evidence="8">
    <location>
        <begin position="630"/>
        <end position="665"/>
    </location>
</feature>